<evidence type="ECO:0000256" key="3">
    <source>
        <dbReference type="ARBA" id="ARBA00022692"/>
    </source>
</evidence>
<feature type="transmembrane region" description="Helical" evidence="6">
    <location>
        <begin position="37"/>
        <end position="59"/>
    </location>
</feature>
<sequence length="90" mass="10079">MLRYLPLIILFGITIYALVECAQTDQEQVRNLPKWGWILVIILFGPQTLALGPIGWFVAGRPKGKGFGGGFKRQRKVLPPDDNPDFLKGL</sequence>
<dbReference type="EMBL" id="CAEZTJ010000097">
    <property type="protein sequence ID" value="CAB4571026.1"/>
    <property type="molecule type" value="Genomic_DNA"/>
</dbReference>
<keyword evidence="4 6" id="KW-1133">Transmembrane helix</keyword>
<evidence type="ECO:0000256" key="5">
    <source>
        <dbReference type="ARBA" id="ARBA00023136"/>
    </source>
</evidence>
<dbReference type="InterPro" id="IPR027379">
    <property type="entry name" value="CLS_N"/>
</dbReference>
<organism evidence="8">
    <name type="scientific">freshwater metagenome</name>
    <dbReference type="NCBI Taxonomy" id="449393"/>
    <lineage>
        <taxon>unclassified sequences</taxon>
        <taxon>metagenomes</taxon>
        <taxon>ecological metagenomes</taxon>
    </lineage>
</organism>
<gene>
    <name evidence="8" type="ORF">UFOPK1650_00700</name>
</gene>
<comment type="subcellular location">
    <subcellularLocation>
        <location evidence="1">Cell membrane</location>
        <topology evidence="1">Multi-pass membrane protein</topology>
    </subcellularLocation>
</comment>
<evidence type="ECO:0000313" key="8">
    <source>
        <dbReference type="EMBL" id="CAB4571026.1"/>
    </source>
</evidence>
<protein>
    <submittedName>
        <fullName evidence="8">Unannotated protein</fullName>
    </submittedName>
</protein>
<keyword evidence="5 6" id="KW-0472">Membrane</keyword>
<name>A0A6J6E5D5_9ZZZZ</name>
<keyword evidence="3 6" id="KW-0812">Transmembrane</keyword>
<dbReference type="Pfam" id="PF13396">
    <property type="entry name" value="PLDc_N"/>
    <property type="match status" value="1"/>
</dbReference>
<dbReference type="GO" id="GO:0005886">
    <property type="term" value="C:plasma membrane"/>
    <property type="evidence" value="ECO:0007669"/>
    <property type="project" value="UniProtKB-SubCell"/>
</dbReference>
<feature type="domain" description="Cardiolipin synthase N-terminal" evidence="7">
    <location>
        <begin position="13"/>
        <end position="61"/>
    </location>
</feature>
<accession>A0A6J6E5D5</accession>
<evidence type="ECO:0000256" key="1">
    <source>
        <dbReference type="ARBA" id="ARBA00004651"/>
    </source>
</evidence>
<evidence type="ECO:0000256" key="4">
    <source>
        <dbReference type="ARBA" id="ARBA00022989"/>
    </source>
</evidence>
<proteinExistence type="predicted"/>
<evidence type="ECO:0000256" key="6">
    <source>
        <dbReference type="SAM" id="Phobius"/>
    </source>
</evidence>
<keyword evidence="2" id="KW-1003">Cell membrane</keyword>
<reference evidence="8" key="1">
    <citation type="submission" date="2020-05" db="EMBL/GenBank/DDBJ databases">
        <authorList>
            <person name="Chiriac C."/>
            <person name="Salcher M."/>
            <person name="Ghai R."/>
            <person name="Kavagutti S V."/>
        </authorList>
    </citation>
    <scope>NUCLEOTIDE SEQUENCE</scope>
</reference>
<evidence type="ECO:0000256" key="2">
    <source>
        <dbReference type="ARBA" id="ARBA00022475"/>
    </source>
</evidence>
<evidence type="ECO:0000259" key="7">
    <source>
        <dbReference type="Pfam" id="PF13396"/>
    </source>
</evidence>
<dbReference type="AlphaFoldDB" id="A0A6J6E5D5"/>